<dbReference type="SUPFAM" id="SSF50729">
    <property type="entry name" value="PH domain-like"/>
    <property type="match status" value="1"/>
</dbReference>
<dbReference type="InterPro" id="IPR000008">
    <property type="entry name" value="C2_dom"/>
</dbReference>
<dbReference type="GO" id="GO:0008289">
    <property type="term" value="F:lipid binding"/>
    <property type="evidence" value="ECO:0007669"/>
    <property type="project" value="UniProtKB-KW"/>
</dbReference>
<dbReference type="InterPro" id="IPR011993">
    <property type="entry name" value="PH-like_dom_sf"/>
</dbReference>
<evidence type="ECO:0000256" key="3">
    <source>
        <dbReference type="ARBA" id="ARBA00022483"/>
    </source>
</evidence>
<keyword evidence="3" id="KW-0268">Exocytosis</keyword>
<dbReference type="GO" id="GO:1990504">
    <property type="term" value="P:dense core granule exocytosis"/>
    <property type="evidence" value="ECO:0007669"/>
    <property type="project" value="InterPro"/>
</dbReference>
<organism evidence="15 16">
    <name type="scientific">Accipiter nisus</name>
    <name type="common">Eurasian sparrowhawk</name>
    <dbReference type="NCBI Taxonomy" id="211598"/>
    <lineage>
        <taxon>Eukaryota</taxon>
        <taxon>Metazoa</taxon>
        <taxon>Chordata</taxon>
        <taxon>Craniata</taxon>
        <taxon>Vertebrata</taxon>
        <taxon>Euteleostomi</taxon>
        <taxon>Archelosauria</taxon>
        <taxon>Archosauria</taxon>
        <taxon>Dinosauria</taxon>
        <taxon>Saurischia</taxon>
        <taxon>Theropoda</taxon>
        <taxon>Coelurosauria</taxon>
        <taxon>Aves</taxon>
        <taxon>Neognathae</taxon>
        <taxon>Neoaves</taxon>
        <taxon>Telluraves</taxon>
        <taxon>Accipitrimorphae</taxon>
        <taxon>Accipitriformes</taxon>
        <taxon>Accipitridae</taxon>
        <taxon>Accipitrinae</taxon>
        <taxon>Accipiter</taxon>
    </lineage>
</organism>
<dbReference type="InterPro" id="IPR035892">
    <property type="entry name" value="C2_domain_sf"/>
</dbReference>
<dbReference type="InterPro" id="IPR001849">
    <property type="entry name" value="PH_domain"/>
</dbReference>
<evidence type="ECO:0000256" key="7">
    <source>
        <dbReference type="ARBA" id="ARBA00023018"/>
    </source>
</evidence>
<evidence type="ECO:0000256" key="9">
    <source>
        <dbReference type="ARBA" id="ARBA00023136"/>
    </source>
</evidence>
<evidence type="ECO:0000313" key="16">
    <source>
        <dbReference type="Proteomes" id="UP000694541"/>
    </source>
</evidence>
<proteinExistence type="predicted"/>
<comment type="subcellular location">
    <subcellularLocation>
        <location evidence="1">Cytoplasmic vesicle membrane</location>
    </subcellularLocation>
    <subcellularLocation>
        <location evidence="11">Synapse</location>
    </subcellularLocation>
</comment>
<keyword evidence="16" id="KW-1185">Reference proteome</keyword>
<dbReference type="Pfam" id="PF25341">
    <property type="entry name" value="C2_CAPS"/>
    <property type="match status" value="1"/>
</dbReference>
<evidence type="ECO:0000256" key="8">
    <source>
        <dbReference type="ARBA" id="ARBA00023121"/>
    </source>
</evidence>
<dbReference type="Gene3D" id="2.30.29.30">
    <property type="entry name" value="Pleckstrin-homology domain (PH domain)/Phosphotyrosine-binding domain (PTB)"/>
    <property type="match status" value="1"/>
</dbReference>
<feature type="region of interest" description="Disordered" evidence="12">
    <location>
        <begin position="205"/>
        <end position="224"/>
    </location>
</feature>
<feature type="domain" description="PH" evidence="13">
    <location>
        <begin position="295"/>
        <end position="398"/>
    </location>
</feature>
<evidence type="ECO:0000256" key="2">
    <source>
        <dbReference type="ARBA" id="ARBA00022448"/>
    </source>
</evidence>
<evidence type="ECO:0000256" key="11">
    <source>
        <dbReference type="ARBA" id="ARBA00034103"/>
    </source>
</evidence>
<keyword evidence="5" id="KW-0106">Calcium</keyword>
<dbReference type="PROSITE" id="PS50003">
    <property type="entry name" value="PH_DOMAIN"/>
    <property type="match status" value="1"/>
</dbReference>
<feature type="domain" description="C2" evidence="14">
    <location>
        <begin position="157"/>
        <end position="272"/>
    </location>
</feature>
<keyword evidence="2" id="KW-0813">Transport</keyword>
<reference evidence="15" key="2">
    <citation type="submission" date="2025-09" db="UniProtKB">
        <authorList>
            <consortium name="Ensembl"/>
        </authorList>
    </citation>
    <scope>IDENTIFICATION</scope>
</reference>
<keyword evidence="6" id="KW-0653">Protein transport</keyword>
<dbReference type="FunFam" id="2.30.29.30:FF:000007">
    <property type="entry name" value="Calcium-dependent secretion activator 2 isoform B"/>
    <property type="match status" value="1"/>
</dbReference>
<evidence type="ECO:0000256" key="12">
    <source>
        <dbReference type="SAM" id="MobiDB-lite"/>
    </source>
</evidence>
<dbReference type="AlphaFoldDB" id="A0A8B9MR55"/>
<evidence type="ECO:0000256" key="4">
    <source>
        <dbReference type="ARBA" id="ARBA00022723"/>
    </source>
</evidence>
<dbReference type="GO" id="GO:0098978">
    <property type="term" value="C:glutamatergic synapse"/>
    <property type="evidence" value="ECO:0007669"/>
    <property type="project" value="TreeGrafter"/>
</dbReference>
<dbReference type="GO" id="GO:0016079">
    <property type="term" value="P:synaptic vesicle exocytosis"/>
    <property type="evidence" value="ECO:0007669"/>
    <property type="project" value="InterPro"/>
</dbReference>
<sequence>MDEVTKLLVDHSFSQFISYWKVTLKVYCHLMCLKCVLETSNVYVFSLGLWLNDWGEGQNDLFLQMPLYFFNVFKGMFCLLYLRNMMEFLIQITFLLERKFPKFVTREMENMYIEELRSSVNLLMANLESLPVSKGGPEFKLQKLKRSQNSAFLDIGDENEVQLSKSDVVLSFTLEIVIMEVQGLKSVAPNRIVYCTMEVEGGEKLQTDQAEASRPQWGTQGDFTTTHPRPVVKVKLFTESTGVLALEDKELGRVVLYPTSNSPKSPDLHKMIVPKNSQDSDLKIKLAVRMDKPPHMKHCGYLYALGQKVWKRWKKRYFVLVQVSQYTFAMCSYREKKSEPQELMQLEGYTVDYTAPHTGLQGGRMFFNAVKEGDTVIFASDDEQDRILWVQAMYRATGQSYKPIPASQAQKMNPKGGNVNTDISPLCNNQPV</sequence>
<dbReference type="GO" id="GO:0046872">
    <property type="term" value="F:metal ion binding"/>
    <property type="evidence" value="ECO:0007669"/>
    <property type="project" value="UniProtKB-KW"/>
</dbReference>
<dbReference type="GO" id="GO:0045921">
    <property type="term" value="P:positive regulation of exocytosis"/>
    <property type="evidence" value="ECO:0007669"/>
    <property type="project" value="TreeGrafter"/>
</dbReference>
<dbReference type="Ensembl" id="ENSANIT00000011784.1">
    <property type="protein sequence ID" value="ENSANIP00000011392.1"/>
    <property type="gene ID" value="ENSANIG00000007669.1"/>
</dbReference>
<dbReference type="PANTHER" id="PTHR12166">
    <property type="entry name" value="CALCIUM-DEPENDENT SECRETION ACTIVATOR"/>
    <property type="match status" value="1"/>
</dbReference>
<keyword evidence="7" id="KW-0770">Synapse</keyword>
<accession>A0A8B9MR55</accession>
<dbReference type="Pfam" id="PF00169">
    <property type="entry name" value="PH"/>
    <property type="match status" value="1"/>
</dbReference>
<dbReference type="PROSITE" id="PS50004">
    <property type="entry name" value="C2"/>
    <property type="match status" value="1"/>
</dbReference>
<evidence type="ECO:0000256" key="6">
    <source>
        <dbReference type="ARBA" id="ARBA00022927"/>
    </source>
</evidence>
<evidence type="ECO:0008006" key="17">
    <source>
        <dbReference type="Google" id="ProtNLM"/>
    </source>
</evidence>
<feature type="region of interest" description="Disordered" evidence="12">
    <location>
        <begin position="406"/>
        <end position="432"/>
    </location>
</feature>
<keyword evidence="8" id="KW-0446">Lipid-binding</keyword>
<evidence type="ECO:0000256" key="1">
    <source>
        <dbReference type="ARBA" id="ARBA00004156"/>
    </source>
</evidence>
<dbReference type="InterPro" id="IPR033227">
    <property type="entry name" value="CAPS"/>
</dbReference>
<protein>
    <recommendedName>
        <fullName evidence="17">Ca2+-dependent activator protein for secretion 2</fullName>
    </recommendedName>
</protein>
<evidence type="ECO:0000259" key="14">
    <source>
        <dbReference type="PROSITE" id="PS50004"/>
    </source>
</evidence>
<evidence type="ECO:0000259" key="13">
    <source>
        <dbReference type="PROSITE" id="PS50003"/>
    </source>
</evidence>
<name>A0A8B9MR55_9AVES</name>
<evidence type="ECO:0000313" key="15">
    <source>
        <dbReference type="Ensembl" id="ENSANIP00000011392.1"/>
    </source>
</evidence>
<dbReference type="GO" id="GO:0098793">
    <property type="term" value="C:presynapse"/>
    <property type="evidence" value="ECO:0007669"/>
    <property type="project" value="GOC"/>
</dbReference>
<evidence type="ECO:0000256" key="10">
    <source>
        <dbReference type="ARBA" id="ARBA00023329"/>
    </source>
</evidence>
<feature type="compositionally biased region" description="Polar residues" evidence="12">
    <location>
        <begin position="418"/>
        <end position="432"/>
    </location>
</feature>
<dbReference type="SUPFAM" id="SSF49562">
    <property type="entry name" value="C2 domain (Calcium/lipid-binding domain, CaLB)"/>
    <property type="match status" value="1"/>
</dbReference>
<keyword evidence="10" id="KW-0968">Cytoplasmic vesicle</keyword>
<dbReference type="Proteomes" id="UP000694541">
    <property type="component" value="Unplaced"/>
</dbReference>
<dbReference type="InterPro" id="IPR057457">
    <property type="entry name" value="CAPS_C2"/>
</dbReference>
<dbReference type="GO" id="GO:0030659">
    <property type="term" value="C:cytoplasmic vesicle membrane"/>
    <property type="evidence" value="ECO:0007669"/>
    <property type="project" value="UniProtKB-SubCell"/>
</dbReference>
<dbReference type="GO" id="GO:0015031">
    <property type="term" value="P:protein transport"/>
    <property type="evidence" value="ECO:0007669"/>
    <property type="project" value="UniProtKB-KW"/>
</dbReference>
<keyword evidence="9" id="KW-0472">Membrane</keyword>
<reference evidence="15" key="1">
    <citation type="submission" date="2025-08" db="UniProtKB">
        <authorList>
            <consortium name="Ensembl"/>
        </authorList>
    </citation>
    <scope>IDENTIFICATION</scope>
</reference>
<dbReference type="SMART" id="SM00233">
    <property type="entry name" value="PH"/>
    <property type="match status" value="1"/>
</dbReference>
<dbReference type="PANTHER" id="PTHR12166:SF7">
    <property type="entry name" value="CALCIUM-DEPENDENT SECRETION ACTIVATOR 2"/>
    <property type="match status" value="1"/>
</dbReference>
<keyword evidence="4" id="KW-0479">Metal-binding</keyword>
<evidence type="ECO:0000256" key="5">
    <source>
        <dbReference type="ARBA" id="ARBA00022837"/>
    </source>
</evidence>
<dbReference type="CDD" id="cd01234">
    <property type="entry name" value="PH_CADPS"/>
    <property type="match status" value="1"/>
</dbReference>